<feature type="region of interest" description="Disordered" evidence="1">
    <location>
        <begin position="1"/>
        <end position="59"/>
    </location>
</feature>
<evidence type="ECO:0000313" key="2">
    <source>
        <dbReference type="EMBL" id="KAG2585421.1"/>
    </source>
</evidence>
<organism evidence="2 3">
    <name type="scientific">Panicum virgatum</name>
    <name type="common">Blackwell switchgrass</name>
    <dbReference type="NCBI Taxonomy" id="38727"/>
    <lineage>
        <taxon>Eukaryota</taxon>
        <taxon>Viridiplantae</taxon>
        <taxon>Streptophyta</taxon>
        <taxon>Embryophyta</taxon>
        <taxon>Tracheophyta</taxon>
        <taxon>Spermatophyta</taxon>
        <taxon>Magnoliopsida</taxon>
        <taxon>Liliopsida</taxon>
        <taxon>Poales</taxon>
        <taxon>Poaceae</taxon>
        <taxon>PACMAD clade</taxon>
        <taxon>Panicoideae</taxon>
        <taxon>Panicodae</taxon>
        <taxon>Paniceae</taxon>
        <taxon>Panicinae</taxon>
        <taxon>Panicum</taxon>
        <taxon>Panicum sect. Hiantes</taxon>
    </lineage>
</organism>
<reference evidence="2" key="1">
    <citation type="submission" date="2020-05" db="EMBL/GenBank/DDBJ databases">
        <title>WGS assembly of Panicum virgatum.</title>
        <authorList>
            <person name="Lovell J.T."/>
            <person name="Jenkins J."/>
            <person name="Shu S."/>
            <person name="Juenger T.E."/>
            <person name="Schmutz J."/>
        </authorList>
    </citation>
    <scope>NUCLEOTIDE SEQUENCE</scope>
    <source>
        <strain evidence="2">AP13</strain>
    </source>
</reference>
<accession>A0A8T0RHC5</accession>
<dbReference type="EMBL" id="CM029047">
    <property type="protein sequence ID" value="KAG2585421.1"/>
    <property type="molecule type" value="Genomic_DNA"/>
</dbReference>
<evidence type="ECO:0000313" key="3">
    <source>
        <dbReference type="Proteomes" id="UP000823388"/>
    </source>
</evidence>
<proteinExistence type="predicted"/>
<dbReference type="Proteomes" id="UP000823388">
    <property type="component" value="Chromosome 6K"/>
</dbReference>
<sequence length="59" mass="6690">MTPGSSSEARQYVDDGGPKLVMRHRPATTTWMGRCRDKTTTPPLRRLSRRCRDKTATTP</sequence>
<dbReference type="AlphaFoldDB" id="A0A8T0RHC5"/>
<name>A0A8T0RHC5_PANVG</name>
<gene>
    <name evidence="2" type="ORF">PVAP13_6KG389650</name>
</gene>
<evidence type="ECO:0000256" key="1">
    <source>
        <dbReference type="SAM" id="MobiDB-lite"/>
    </source>
</evidence>
<keyword evidence="3" id="KW-1185">Reference proteome</keyword>
<comment type="caution">
    <text evidence="2">The sequence shown here is derived from an EMBL/GenBank/DDBJ whole genome shotgun (WGS) entry which is preliminary data.</text>
</comment>
<protein>
    <submittedName>
        <fullName evidence="2">Uncharacterized protein</fullName>
    </submittedName>
</protein>